<dbReference type="RefSeq" id="YP_010059847.1">
    <property type="nucleotide sequence ID" value="NC_054727.1"/>
</dbReference>
<keyword evidence="2" id="KW-1185">Reference proteome</keyword>
<evidence type="ECO:0000313" key="1">
    <source>
        <dbReference type="EMBL" id="QDH91833.1"/>
    </source>
</evidence>
<dbReference type="EMBL" id="MK937592">
    <property type="protein sequence ID" value="QDH91833.1"/>
    <property type="molecule type" value="Genomic_DNA"/>
</dbReference>
<accession>A0A514DDZ0</accession>
<organism evidence="1 2">
    <name type="scientific">Mycobacterium phage Phrappuccino</name>
    <dbReference type="NCBI Taxonomy" id="2591223"/>
    <lineage>
        <taxon>Viruses</taxon>
        <taxon>Duplodnaviria</taxon>
        <taxon>Heunggongvirae</taxon>
        <taxon>Uroviricota</taxon>
        <taxon>Caudoviricetes</taxon>
        <taxon>Phrappuccinovirus</taxon>
        <taxon>Phrappuccinovirus phrappuccino</taxon>
        <taxon>Phreappuccinovirus Phrappuccino</taxon>
    </lineage>
</organism>
<proteinExistence type="predicted"/>
<gene>
    <name evidence="1" type="primary">158</name>
    <name evidence="1" type="ORF">SEA_PHRAPPUCCINO_158</name>
</gene>
<dbReference type="KEGG" id="vg:64767079"/>
<evidence type="ECO:0000313" key="2">
    <source>
        <dbReference type="Proteomes" id="UP000316777"/>
    </source>
</evidence>
<dbReference type="GeneID" id="64767079"/>
<reference evidence="1 2" key="1">
    <citation type="submission" date="2019-05" db="EMBL/GenBank/DDBJ databases">
        <authorList>
            <person name="Pope W.H."/>
            <person name="Garlena R.A."/>
            <person name="Russell D.A."/>
            <person name="Jacobs-Sera D."/>
            <person name="Hatfull G.F."/>
        </authorList>
    </citation>
    <scope>NUCLEOTIDE SEQUENCE [LARGE SCALE GENOMIC DNA]</scope>
</reference>
<sequence length="83" mass="9766">MAAMAQPPLRGDTMPETTYTIGIWRPWGVPARCEALTHRRTRCRRGSNTVLSVPDRRGMITRRAVCDMHWHHRPAEFWPRRRS</sequence>
<name>A0A514DDZ0_9CAUD</name>
<dbReference type="Proteomes" id="UP000316777">
    <property type="component" value="Segment"/>
</dbReference>
<protein>
    <submittedName>
        <fullName evidence="1">Uncharacterized protein</fullName>
    </submittedName>
</protein>